<dbReference type="Pfam" id="PF22022">
    <property type="entry name" value="Phage_int_M"/>
    <property type="match status" value="1"/>
</dbReference>
<evidence type="ECO:0000313" key="4">
    <source>
        <dbReference type="EMBL" id="OIR07104.1"/>
    </source>
</evidence>
<protein>
    <recommendedName>
        <fullName evidence="3">Phage integrase central domain-containing protein</fullName>
    </recommendedName>
</protein>
<organism evidence="4">
    <name type="scientific">mine drainage metagenome</name>
    <dbReference type="NCBI Taxonomy" id="410659"/>
    <lineage>
        <taxon>unclassified sequences</taxon>
        <taxon>metagenomes</taxon>
        <taxon>ecological metagenomes</taxon>
    </lineage>
</organism>
<keyword evidence="1" id="KW-0238">DNA-binding</keyword>
<reference evidence="4" key="1">
    <citation type="submission" date="2016-10" db="EMBL/GenBank/DDBJ databases">
        <title>Sequence of Gallionella enrichment culture.</title>
        <authorList>
            <person name="Poehlein A."/>
            <person name="Muehling M."/>
            <person name="Daniel R."/>
        </authorList>
    </citation>
    <scope>NUCLEOTIDE SEQUENCE</scope>
</reference>
<dbReference type="AlphaFoldDB" id="A0A1J5SSW1"/>
<dbReference type="InterPro" id="IPR010998">
    <property type="entry name" value="Integrase_recombinase_N"/>
</dbReference>
<evidence type="ECO:0000256" key="1">
    <source>
        <dbReference type="ARBA" id="ARBA00023125"/>
    </source>
</evidence>
<dbReference type="Gene3D" id="1.10.150.130">
    <property type="match status" value="1"/>
</dbReference>
<accession>A0A1J5SSW1</accession>
<dbReference type="SUPFAM" id="SSF56349">
    <property type="entry name" value="DNA breaking-rejoining enzymes"/>
    <property type="match status" value="1"/>
</dbReference>
<dbReference type="GO" id="GO:0003677">
    <property type="term" value="F:DNA binding"/>
    <property type="evidence" value="ECO:0007669"/>
    <property type="project" value="UniProtKB-KW"/>
</dbReference>
<dbReference type="InterPro" id="IPR053876">
    <property type="entry name" value="Phage_int_M"/>
</dbReference>
<feature type="domain" description="Phage integrase central" evidence="3">
    <location>
        <begin position="3"/>
        <end position="67"/>
    </location>
</feature>
<feature type="compositionally biased region" description="Basic and acidic residues" evidence="2">
    <location>
        <begin position="84"/>
        <end position="102"/>
    </location>
</feature>
<proteinExistence type="predicted"/>
<sequence>MRARKWTEGHLGQNRQSLRDYFLPKIGARPIASLTAQDVMRVLEPLEAAGKLETLRRVRQRIGSVLSDRPAHRQPNPRHPRRVRGADARTLRQHRTERAAHS</sequence>
<name>A0A1J5SSW1_9ZZZZ</name>
<feature type="region of interest" description="Disordered" evidence="2">
    <location>
        <begin position="63"/>
        <end position="102"/>
    </location>
</feature>
<dbReference type="InterPro" id="IPR011010">
    <property type="entry name" value="DNA_brk_join_enz"/>
</dbReference>
<evidence type="ECO:0000256" key="2">
    <source>
        <dbReference type="SAM" id="MobiDB-lite"/>
    </source>
</evidence>
<comment type="caution">
    <text evidence="4">The sequence shown here is derived from an EMBL/GenBank/DDBJ whole genome shotgun (WGS) entry which is preliminary data.</text>
</comment>
<evidence type="ECO:0000259" key="3">
    <source>
        <dbReference type="Pfam" id="PF22022"/>
    </source>
</evidence>
<gene>
    <name evidence="4" type="ORF">GALL_106930</name>
</gene>
<dbReference type="EMBL" id="MLJW01000039">
    <property type="protein sequence ID" value="OIR07104.1"/>
    <property type="molecule type" value="Genomic_DNA"/>
</dbReference>